<name>F4N152_YEREN</name>
<accession>F4N152</accession>
<proteinExistence type="predicted"/>
<dbReference type="EMBL" id="FR718669">
    <property type="protein sequence ID" value="CBX71810.1"/>
    <property type="molecule type" value="Genomic_DNA"/>
</dbReference>
<sequence length="49" mass="5929">MPEDFFQCRRKVLICESAREVSLQRKYQNQKLRYSAQKKDQSVDVDFTD</sequence>
<gene>
    <name evidence="1" type="ORF">YEW_JQ41530</name>
</gene>
<protein>
    <submittedName>
        <fullName evidence="1">Uncharacterized protein</fullName>
    </submittedName>
</protein>
<dbReference type="AlphaFoldDB" id="F4N152"/>
<reference evidence="1" key="1">
    <citation type="journal article" date="2011" name="BMC Genomics">
        <title>Shotgun sequencing of Yersinia enterocolitica strain W22703 (biotype 2, serotype O:9): genomic evidence for oscillation between invertebrates and mammals.</title>
        <authorList>
            <person name="Fuchs T.M."/>
            <person name="Brandt K."/>
            <person name="Starke M."/>
            <person name="Rattei T."/>
        </authorList>
    </citation>
    <scope>NUCLEOTIDE SEQUENCE</scope>
</reference>
<organism evidence="1">
    <name type="scientific">Yersinia enterocolitica W22703</name>
    <dbReference type="NCBI Taxonomy" id="913028"/>
    <lineage>
        <taxon>Bacteria</taxon>
        <taxon>Pseudomonadati</taxon>
        <taxon>Pseudomonadota</taxon>
        <taxon>Gammaproteobacteria</taxon>
        <taxon>Enterobacterales</taxon>
        <taxon>Yersiniaceae</taxon>
        <taxon>Yersinia</taxon>
    </lineage>
</organism>
<evidence type="ECO:0000313" key="1">
    <source>
        <dbReference type="EMBL" id="CBX71810.1"/>
    </source>
</evidence>